<gene>
    <name evidence="8" type="ORF">EF807_03100</name>
</gene>
<dbReference type="SMART" id="SM01073">
    <property type="entry name" value="CDC48_N"/>
    <property type="match status" value="1"/>
</dbReference>
<dbReference type="Gene3D" id="2.40.40.20">
    <property type="match status" value="1"/>
</dbReference>
<dbReference type="SMART" id="SM01072">
    <property type="entry name" value="CDC48_2"/>
    <property type="match status" value="1"/>
</dbReference>
<dbReference type="GO" id="GO:0016887">
    <property type="term" value="F:ATP hydrolysis activity"/>
    <property type="evidence" value="ECO:0007669"/>
    <property type="project" value="InterPro"/>
</dbReference>
<dbReference type="Gene3D" id="1.10.8.60">
    <property type="match status" value="2"/>
</dbReference>
<dbReference type="Proteomes" id="UP000320766">
    <property type="component" value="Unassembled WGS sequence"/>
</dbReference>
<feature type="domain" description="AAA+ ATPase" evidence="5">
    <location>
        <begin position="499"/>
        <end position="636"/>
    </location>
</feature>
<dbReference type="InterPro" id="IPR027417">
    <property type="entry name" value="P-loop_NTPase"/>
</dbReference>
<dbReference type="FunFam" id="1.10.8.60:FF:000057">
    <property type="entry name" value="AAA family ATPase, CDC48 subfamily"/>
    <property type="match status" value="1"/>
</dbReference>
<proteinExistence type="inferred from homology"/>
<evidence type="ECO:0000259" key="5">
    <source>
        <dbReference type="SMART" id="SM00382"/>
    </source>
</evidence>
<dbReference type="SUPFAM" id="SSF52540">
    <property type="entry name" value="P-loop containing nucleoside triphosphate hydrolases"/>
    <property type="match status" value="2"/>
</dbReference>
<dbReference type="FunFam" id="3.40.50.300:FF:000018">
    <property type="entry name" value="Cell division control 48"/>
    <property type="match status" value="1"/>
</dbReference>
<evidence type="ECO:0000256" key="3">
    <source>
        <dbReference type="ARBA" id="ARBA00022741"/>
    </source>
</evidence>
<evidence type="ECO:0000259" key="6">
    <source>
        <dbReference type="SMART" id="SM01072"/>
    </source>
</evidence>
<evidence type="ECO:0000256" key="1">
    <source>
        <dbReference type="ARBA" id="ARBA00009833"/>
    </source>
</evidence>
<organism evidence="8 9">
    <name type="scientific">Candidatus Methanolliviera hydrocarbonicum</name>
    <dbReference type="NCBI Taxonomy" id="2491085"/>
    <lineage>
        <taxon>Archaea</taxon>
        <taxon>Methanobacteriati</taxon>
        <taxon>Methanobacteriota</taxon>
        <taxon>Candidatus Methanoliparia</taxon>
        <taxon>Candidatus Methanoliparales</taxon>
        <taxon>Candidatus Methanollivieraceae</taxon>
        <taxon>Candidatus Methanolliviera</taxon>
    </lineage>
</organism>
<dbReference type="Pfam" id="PF00004">
    <property type="entry name" value="AAA"/>
    <property type="match status" value="2"/>
</dbReference>
<sequence>MIERELEVSEAYSNDSGRGIARFDPDVLDELCLIPGDVVKIIGKRETVAKVWRLAGQDWNKGIIRMDGYLRKNAGVGIGDKVIVRKAEAKDAEEVVLSPPPGTYTQFGGNAIDIIKGQLINKAAMGGDLLPVMISSVGMAGPGWMIGGKSVPLIVIDTKPSGAVLIVQNTKLKLSGNTVKGYGSVGETGITYEDIGGLKEQIQKLRDMIELPMRHPEIFHALGIEPPKGVLLYGPPGTGKTLLAKAVANESGANFHYIAGPEIMNKYYGESEKQLRGIFEEAKKNAPSIIFIDELDSIASKREELTGEVERRVVAQLLSLLDGLEKRGQVVVMGATNRINAIDPALRRPGRFDREVEIGVPDREGRNEILKIHTRTMPLAENVELEDLSNQTHGFVGADILAFAREAAMKTLRRYLPEMNMEEEEIPSEILEKMKVTSEDFKEALKEIDPSALREVLIELPDMKWDDVGGLADAKREIKEIVELPLENPEVFTIMGIKPLKNVFLYGPPGTGKTLIAKAVASESGANFICVKGPQLLSKWVGESERAVREVFRKARQVAPCVIFFDEIDSIAPMRGMGMDNRVSERVVNQLLTELDGMEKMEKVVVMAATNMPHLVDPALLRPGRFDRSILLNIPDKKERLEIFKIHTRMMPLSEDVDLKELAEFTENYVGADIEAICREAAILAIRDVLSNGEDINEKEVEKRHFLGALEKLRPSVDENTMDYYLKIKEKFKSGVRRVDTAYVGYR</sequence>
<comment type="caution">
    <text evidence="8">The sequence shown here is derived from an EMBL/GenBank/DDBJ whole genome shotgun (WGS) entry which is preliminary data.</text>
</comment>
<evidence type="ECO:0000313" key="8">
    <source>
        <dbReference type="EMBL" id="RZN70533.1"/>
    </source>
</evidence>
<dbReference type="InterPro" id="IPR003338">
    <property type="entry name" value="CDC4_N-term_subdom"/>
</dbReference>
<dbReference type="InterPro" id="IPR050168">
    <property type="entry name" value="AAA_ATPase_domain"/>
</dbReference>
<dbReference type="InterPro" id="IPR003960">
    <property type="entry name" value="ATPase_AAA_CS"/>
</dbReference>
<dbReference type="EMBL" id="RXIL01000054">
    <property type="protein sequence ID" value="RZN70533.1"/>
    <property type="molecule type" value="Genomic_DNA"/>
</dbReference>
<dbReference type="InterPro" id="IPR003593">
    <property type="entry name" value="AAA+_ATPase"/>
</dbReference>
<evidence type="ECO:0000259" key="7">
    <source>
        <dbReference type="SMART" id="SM01073"/>
    </source>
</evidence>
<dbReference type="SUPFAM" id="SSF54585">
    <property type="entry name" value="Cdc48 domain 2-like"/>
    <property type="match status" value="1"/>
</dbReference>
<comment type="similarity">
    <text evidence="1">Belongs to the AAA ATPase family. CDC48 subfamily.</text>
</comment>
<dbReference type="InterPro" id="IPR041569">
    <property type="entry name" value="AAA_lid_3"/>
</dbReference>
<dbReference type="Pfam" id="PF02359">
    <property type="entry name" value="CDC48_N"/>
    <property type="match status" value="1"/>
</dbReference>
<reference evidence="8 9" key="1">
    <citation type="journal article" date="2019" name="Nat. Microbiol.">
        <title>Wide diversity of methane and short-chain alkane metabolisms in uncultured archaea.</title>
        <authorList>
            <person name="Borrel G."/>
            <person name="Adam P.S."/>
            <person name="McKay L.J."/>
            <person name="Chen L.X."/>
            <person name="Sierra-Garcia I.N."/>
            <person name="Sieber C.M."/>
            <person name="Letourneur Q."/>
            <person name="Ghozlane A."/>
            <person name="Andersen G.L."/>
            <person name="Li W.J."/>
            <person name="Hallam S.J."/>
            <person name="Muyzer G."/>
            <person name="de Oliveira V.M."/>
            <person name="Inskeep W.P."/>
            <person name="Banfield J.F."/>
            <person name="Gribaldo S."/>
        </authorList>
    </citation>
    <scope>NUCLEOTIDE SEQUENCE [LARGE SCALE GENOMIC DNA]</scope>
    <source>
        <strain evidence="8">NM1b</strain>
    </source>
</reference>
<dbReference type="Pfam" id="PF17862">
    <property type="entry name" value="AAA_lid_3"/>
    <property type="match status" value="2"/>
</dbReference>
<dbReference type="FunFam" id="3.40.50.300:FF:000012">
    <property type="entry name" value="Transitional endoplasmic reticulum ATPase"/>
    <property type="match status" value="1"/>
</dbReference>
<keyword evidence="4" id="KW-0067">ATP-binding</keyword>
<evidence type="ECO:0000313" key="9">
    <source>
        <dbReference type="Proteomes" id="UP000320766"/>
    </source>
</evidence>
<accession>A0A520KXE5</accession>
<dbReference type="PANTHER" id="PTHR23077:SF201">
    <property type="entry name" value="PROTEIN CDCH"/>
    <property type="match status" value="1"/>
</dbReference>
<keyword evidence="3" id="KW-0547">Nucleotide-binding</keyword>
<dbReference type="InterPro" id="IPR004201">
    <property type="entry name" value="Cdc48_dom2"/>
</dbReference>
<evidence type="ECO:0000256" key="4">
    <source>
        <dbReference type="ARBA" id="ARBA00022840"/>
    </source>
</evidence>
<dbReference type="GO" id="GO:0005524">
    <property type="term" value="F:ATP binding"/>
    <property type="evidence" value="ECO:0007669"/>
    <property type="project" value="UniProtKB-KW"/>
</dbReference>
<evidence type="ECO:0000256" key="2">
    <source>
        <dbReference type="ARBA" id="ARBA00022737"/>
    </source>
</evidence>
<dbReference type="InterPro" id="IPR029067">
    <property type="entry name" value="CDC48_domain_2-like_sf"/>
</dbReference>
<dbReference type="InterPro" id="IPR003959">
    <property type="entry name" value="ATPase_AAA_core"/>
</dbReference>
<dbReference type="PROSITE" id="PS00674">
    <property type="entry name" value="AAA"/>
    <property type="match status" value="2"/>
</dbReference>
<dbReference type="Gene3D" id="3.10.330.10">
    <property type="match status" value="1"/>
</dbReference>
<feature type="domain" description="CDC48" evidence="6">
    <location>
        <begin position="106"/>
        <end position="181"/>
    </location>
</feature>
<dbReference type="AlphaFoldDB" id="A0A520KXE5"/>
<dbReference type="SMART" id="SM00382">
    <property type="entry name" value="AAA"/>
    <property type="match status" value="2"/>
</dbReference>
<name>A0A520KXE5_9EURY</name>
<dbReference type="FunFam" id="1.10.8.60:FF:000038">
    <property type="entry name" value="spermatogenesis-associated protein 5-like protein 1"/>
    <property type="match status" value="1"/>
</dbReference>
<dbReference type="Gene3D" id="3.40.50.300">
    <property type="entry name" value="P-loop containing nucleotide triphosphate hydrolases"/>
    <property type="match status" value="2"/>
</dbReference>
<dbReference type="Pfam" id="PF02933">
    <property type="entry name" value="CDC48_2"/>
    <property type="match status" value="1"/>
</dbReference>
<dbReference type="InterPro" id="IPR005938">
    <property type="entry name" value="AAA_ATPase_CDC48"/>
</dbReference>
<dbReference type="PANTHER" id="PTHR23077">
    <property type="entry name" value="AAA-FAMILY ATPASE"/>
    <property type="match status" value="1"/>
</dbReference>
<dbReference type="NCBIfam" id="TIGR01243">
    <property type="entry name" value="CDC48"/>
    <property type="match status" value="1"/>
</dbReference>
<feature type="domain" description="AAA+ ATPase" evidence="5">
    <location>
        <begin position="226"/>
        <end position="362"/>
    </location>
</feature>
<protein>
    <submittedName>
        <fullName evidence="8">AAA family ATPase</fullName>
    </submittedName>
</protein>
<feature type="domain" description="CDC48 N-terminal subdomain" evidence="7">
    <location>
        <begin position="5"/>
        <end position="89"/>
    </location>
</feature>
<dbReference type="SUPFAM" id="SSF50692">
    <property type="entry name" value="ADC-like"/>
    <property type="match status" value="1"/>
</dbReference>
<keyword evidence="2" id="KW-0677">Repeat</keyword>
<dbReference type="InterPro" id="IPR009010">
    <property type="entry name" value="Asp_de-COase-like_dom_sf"/>
</dbReference>
<dbReference type="FunFam" id="2.40.40.20:FF:000007">
    <property type="entry name" value="AAA family ATPase"/>
    <property type="match status" value="1"/>
</dbReference>